<reference evidence="1 2" key="1">
    <citation type="journal article" date="2023" name="Sci. Data">
        <title>Genome assembly of the Korean intertidal mud-creeper Batillaria attramentaria.</title>
        <authorList>
            <person name="Patra A.K."/>
            <person name="Ho P.T."/>
            <person name="Jun S."/>
            <person name="Lee S.J."/>
            <person name="Kim Y."/>
            <person name="Won Y.J."/>
        </authorList>
    </citation>
    <scope>NUCLEOTIDE SEQUENCE [LARGE SCALE GENOMIC DNA]</scope>
    <source>
        <strain evidence="1">Wonlab-2016</strain>
    </source>
</reference>
<sequence length="473" mass="54769">MECTQLAYLFTYGSGPKQIVTGLLKVVERNFNAQSLSLTWRKKGNEAYKTVKEGLAPSIATDRLQVALNHYSKALTYAENKQEKSSAAKNIAMVHWRLAKAGMTMGTLQAIIGNNFRLSLEHFSIAWHEGSSQTVEWLDSLVAASLGCWADLRQRVDEWEYERRIRELEKTVPLLLDQTTQAREYLEIATHYFHWSLQALGRREFRACLQRLGDCHFPVAEAKRLGKLEDAIIAEALLLEQDISIQTCVAESIKARERGEELLGHVLLDEEDLNIDAVWTVVDAFKESAMLTREHDIELEAMAYSALGRVYHKVLKLKYYAKRYLTRALQLASSMMPRNFSGVEWFEFAQETVKSYQLENVREEEAERHRQRETVMGEIKEDLDKLSKKYHESGRMEFLEYVYKNYPPKNKLHKLGEVPSAPDMNQVKKLYQKAVTHYHPDKVTEEEHGKQWKVLTEEITKFLTRTYESFKGC</sequence>
<organism evidence="1 2">
    <name type="scientific">Batillaria attramentaria</name>
    <dbReference type="NCBI Taxonomy" id="370345"/>
    <lineage>
        <taxon>Eukaryota</taxon>
        <taxon>Metazoa</taxon>
        <taxon>Spiralia</taxon>
        <taxon>Lophotrochozoa</taxon>
        <taxon>Mollusca</taxon>
        <taxon>Gastropoda</taxon>
        <taxon>Caenogastropoda</taxon>
        <taxon>Sorbeoconcha</taxon>
        <taxon>Cerithioidea</taxon>
        <taxon>Batillariidae</taxon>
        <taxon>Batillaria</taxon>
    </lineage>
</organism>
<gene>
    <name evidence="1" type="ORF">BaRGS_00032284</name>
</gene>
<evidence type="ECO:0008006" key="3">
    <source>
        <dbReference type="Google" id="ProtNLM"/>
    </source>
</evidence>
<dbReference type="Gene3D" id="1.10.287.110">
    <property type="entry name" value="DnaJ domain"/>
    <property type="match status" value="1"/>
</dbReference>
<comment type="caution">
    <text evidence="1">The sequence shown here is derived from an EMBL/GenBank/DDBJ whole genome shotgun (WGS) entry which is preliminary data.</text>
</comment>
<dbReference type="SUPFAM" id="SSF46565">
    <property type="entry name" value="Chaperone J-domain"/>
    <property type="match status" value="1"/>
</dbReference>
<dbReference type="Proteomes" id="UP001519460">
    <property type="component" value="Unassembled WGS sequence"/>
</dbReference>
<evidence type="ECO:0000313" key="1">
    <source>
        <dbReference type="EMBL" id="KAK7476449.1"/>
    </source>
</evidence>
<protein>
    <recommendedName>
        <fullName evidence="3">J domain-containing protein</fullName>
    </recommendedName>
</protein>
<accession>A0ABD0JN44</accession>
<evidence type="ECO:0000313" key="2">
    <source>
        <dbReference type="Proteomes" id="UP001519460"/>
    </source>
</evidence>
<dbReference type="InterPro" id="IPR036869">
    <property type="entry name" value="J_dom_sf"/>
</dbReference>
<name>A0ABD0JN44_9CAEN</name>
<proteinExistence type="predicted"/>
<dbReference type="AlphaFoldDB" id="A0ABD0JN44"/>
<dbReference type="EMBL" id="JACVVK020000375">
    <property type="protein sequence ID" value="KAK7476449.1"/>
    <property type="molecule type" value="Genomic_DNA"/>
</dbReference>
<keyword evidence="2" id="KW-1185">Reference proteome</keyword>